<dbReference type="AlphaFoldDB" id="A0A1C0A9Y7"/>
<proteinExistence type="predicted"/>
<dbReference type="Proteomes" id="UP000093514">
    <property type="component" value="Unassembled WGS sequence"/>
</dbReference>
<dbReference type="EMBL" id="LWDV01000008">
    <property type="protein sequence ID" value="OCL27073.1"/>
    <property type="molecule type" value="Genomic_DNA"/>
</dbReference>
<keyword evidence="2" id="KW-1185">Reference proteome</keyword>
<sequence length="172" mass="20383">MLNSAKIKIVFPNGEIIKCDDLIALTRNYNNLREFQQVLVGDWSLEDIIDNKLFLSQLFENQIKEHLSSEDKAIFDSIISKQEEVEKDIKSRLSFEERELYDVLFPENKLFISGKNDEEIDEEGLMDFFEELLDDLENDKVYQKQNQGQSHSKLDFTDKIIDLEEYRKKKSY</sequence>
<accession>A0A1C0A9Y7</accession>
<name>A0A1C0A9Y7_9FIRM</name>
<reference evidence="1 2" key="2">
    <citation type="submission" date="2016-08" db="EMBL/GenBank/DDBJ databases">
        <title>Orenia metallireducens sp. nov. strain Z6, a Novel Metal-reducing Firmicute from the Deep Subsurface.</title>
        <authorList>
            <person name="Maxim B.I."/>
            <person name="Kenneth K."/>
            <person name="Flynn T.M."/>
            <person name="Oloughlin E.J."/>
            <person name="Locke R.A."/>
            <person name="Weber J.R."/>
            <person name="Egan S.M."/>
            <person name="Mackie R.I."/>
            <person name="Cann I.K."/>
        </authorList>
    </citation>
    <scope>NUCLEOTIDE SEQUENCE [LARGE SCALE GENOMIC DNA]</scope>
    <source>
        <strain evidence="1 2">Z6</strain>
    </source>
</reference>
<evidence type="ECO:0000313" key="2">
    <source>
        <dbReference type="Proteomes" id="UP000093514"/>
    </source>
</evidence>
<organism evidence="1 2">
    <name type="scientific">Orenia metallireducens</name>
    <dbReference type="NCBI Taxonomy" id="1413210"/>
    <lineage>
        <taxon>Bacteria</taxon>
        <taxon>Bacillati</taxon>
        <taxon>Bacillota</taxon>
        <taxon>Clostridia</taxon>
        <taxon>Halanaerobiales</taxon>
        <taxon>Halobacteroidaceae</taxon>
        <taxon>Orenia</taxon>
    </lineage>
</organism>
<reference evidence="2" key="1">
    <citation type="submission" date="2016-07" db="EMBL/GenBank/DDBJ databases">
        <authorList>
            <person name="Florea S."/>
            <person name="Webb J.S."/>
            <person name="Jaromczyk J."/>
            <person name="Schardl C.L."/>
        </authorList>
    </citation>
    <scope>NUCLEOTIDE SEQUENCE [LARGE SCALE GENOMIC DNA]</scope>
    <source>
        <strain evidence="2">Z6</strain>
    </source>
</reference>
<protein>
    <submittedName>
        <fullName evidence="1">Uncharacterized protein</fullName>
    </submittedName>
</protein>
<comment type="caution">
    <text evidence="1">The sequence shown here is derived from an EMBL/GenBank/DDBJ whole genome shotgun (WGS) entry which is preliminary data.</text>
</comment>
<dbReference type="OrthoDB" id="9916804at2"/>
<evidence type="ECO:0000313" key="1">
    <source>
        <dbReference type="EMBL" id="OCL27073.1"/>
    </source>
</evidence>
<dbReference type="RefSeq" id="WP_068716593.1">
    <property type="nucleotide sequence ID" value="NZ_LWDV01000008.1"/>
</dbReference>
<gene>
    <name evidence="1" type="ORF">U472_06220</name>
</gene>